<dbReference type="PROSITE" id="PS00107">
    <property type="entry name" value="PROTEIN_KINASE_ATP"/>
    <property type="match status" value="1"/>
</dbReference>
<keyword evidence="14" id="KW-1185">Reference proteome</keyword>
<dbReference type="Proteomes" id="UP000694388">
    <property type="component" value="Unplaced"/>
</dbReference>
<evidence type="ECO:0000256" key="10">
    <source>
        <dbReference type="ARBA" id="ARBA00051680"/>
    </source>
</evidence>
<feature type="domain" description="Protein kinase" evidence="12">
    <location>
        <begin position="159"/>
        <end position="465"/>
    </location>
</feature>
<dbReference type="SUPFAM" id="SSF56112">
    <property type="entry name" value="Protein kinase-like (PK-like)"/>
    <property type="match status" value="1"/>
</dbReference>
<dbReference type="PROSITE" id="PS00108">
    <property type="entry name" value="PROTEIN_KINASE_ST"/>
    <property type="match status" value="1"/>
</dbReference>
<dbReference type="EC" id="2.7.12.1" evidence="2"/>
<dbReference type="GO" id="GO:0004674">
    <property type="term" value="F:protein serine/threonine kinase activity"/>
    <property type="evidence" value="ECO:0007669"/>
    <property type="project" value="UniProtKB-KW"/>
</dbReference>
<dbReference type="GO" id="GO:0005634">
    <property type="term" value="C:nucleus"/>
    <property type="evidence" value="ECO:0007669"/>
    <property type="project" value="TreeGrafter"/>
</dbReference>
<dbReference type="InterPro" id="IPR017441">
    <property type="entry name" value="Protein_kinase_ATP_BS"/>
</dbReference>
<evidence type="ECO:0000256" key="6">
    <source>
        <dbReference type="ARBA" id="ARBA00022777"/>
    </source>
</evidence>
<evidence type="ECO:0000313" key="13">
    <source>
        <dbReference type="Ensembl" id="ENSEBUP00000018758.1"/>
    </source>
</evidence>
<evidence type="ECO:0000256" key="5">
    <source>
        <dbReference type="ARBA" id="ARBA00022741"/>
    </source>
</evidence>
<evidence type="ECO:0000256" key="11">
    <source>
        <dbReference type="PROSITE-ProRule" id="PRU10141"/>
    </source>
</evidence>
<reference evidence="13" key="2">
    <citation type="submission" date="2025-09" db="UniProtKB">
        <authorList>
            <consortium name="Ensembl"/>
        </authorList>
    </citation>
    <scope>IDENTIFICATION</scope>
</reference>
<dbReference type="GO" id="GO:0005856">
    <property type="term" value="C:cytoskeleton"/>
    <property type="evidence" value="ECO:0007669"/>
    <property type="project" value="TreeGrafter"/>
</dbReference>
<dbReference type="FunFam" id="3.30.200.20:FF:000127">
    <property type="entry name" value="Putative dual specificity tyrosine-phosphorylation-regulated kinase 2"/>
    <property type="match status" value="1"/>
</dbReference>
<dbReference type="InterPro" id="IPR042521">
    <property type="entry name" value="DYRK"/>
</dbReference>
<dbReference type="GO" id="GO:0005524">
    <property type="term" value="F:ATP binding"/>
    <property type="evidence" value="ECO:0007669"/>
    <property type="project" value="UniProtKB-UniRule"/>
</dbReference>
<comment type="catalytic activity">
    <reaction evidence="10">
        <text>L-tyrosyl-[protein] + ATP = O-phospho-L-tyrosyl-[protein] + ADP + H(+)</text>
        <dbReference type="Rhea" id="RHEA:10596"/>
        <dbReference type="Rhea" id="RHEA-COMP:10136"/>
        <dbReference type="Rhea" id="RHEA-COMP:20101"/>
        <dbReference type="ChEBI" id="CHEBI:15378"/>
        <dbReference type="ChEBI" id="CHEBI:30616"/>
        <dbReference type="ChEBI" id="CHEBI:46858"/>
        <dbReference type="ChEBI" id="CHEBI:61978"/>
        <dbReference type="ChEBI" id="CHEBI:456216"/>
        <dbReference type="EC" id="2.7.12.1"/>
    </reaction>
</comment>
<feature type="binding site" evidence="11">
    <location>
        <position position="188"/>
    </location>
    <ligand>
        <name>ATP</name>
        <dbReference type="ChEBI" id="CHEBI:30616"/>
    </ligand>
</feature>
<protein>
    <recommendedName>
        <fullName evidence="2">dual-specificity kinase</fullName>
        <ecNumber evidence="2">2.7.12.1</ecNumber>
    </recommendedName>
</protein>
<dbReference type="Gene3D" id="3.30.10.30">
    <property type="entry name" value="DYRK"/>
    <property type="match status" value="1"/>
</dbReference>
<evidence type="ECO:0000256" key="8">
    <source>
        <dbReference type="ARBA" id="ARBA00049003"/>
    </source>
</evidence>
<name>A0A8C4QPR7_EPTBU</name>
<dbReference type="AlphaFoldDB" id="A0A8C4QPR7"/>
<evidence type="ECO:0000256" key="7">
    <source>
        <dbReference type="ARBA" id="ARBA00022840"/>
    </source>
</evidence>
<evidence type="ECO:0000256" key="1">
    <source>
        <dbReference type="ARBA" id="ARBA00008867"/>
    </source>
</evidence>
<dbReference type="GO" id="GO:0004712">
    <property type="term" value="F:protein serine/threonine/tyrosine kinase activity"/>
    <property type="evidence" value="ECO:0007669"/>
    <property type="project" value="UniProtKB-EC"/>
</dbReference>
<dbReference type="Pfam" id="PF00069">
    <property type="entry name" value="Pkinase"/>
    <property type="match status" value="1"/>
</dbReference>
<dbReference type="PROSITE" id="PS50011">
    <property type="entry name" value="PROTEIN_KINASE_DOM"/>
    <property type="match status" value="1"/>
</dbReference>
<dbReference type="GO" id="GO:0005737">
    <property type="term" value="C:cytoplasm"/>
    <property type="evidence" value="ECO:0007669"/>
    <property type="project" value="TreeGrafter"/>
</dbReference>
<keyword evidence="6" id="KW-0418">Kinase</keyword>
<dbReference type="InterPro" id="IPR008271">
    <property type="entry name" value="Ser/Thr_kinase_AS"/>
</dbReference>
<keyword evidence="4" id="KW-0808">Transferase</keyword>
<dbReference type="Gene3D" id="1.10.510.10">
    <property type="entry name" value="Transferase(Phosphotransferase) domain 1"/>
    <property type="match status" value="1"/>
</dbReference>
<dbReference type="Gene3D" id="3.30.200.20">
    <property type="entry name" value="Phosphorylase Kinase, domain 1"/>
    <property type="match status" value="1"/>
</dbReference>
<dbReference type="SMART" id="SM00220">
    <property type="entry name" value="S_TKc"/>
    <property type="match status" value="1"/>
</dbReference>
<comment type="catalytic activity">
    <reaction evidence="9">
        <text>L-threonyl-[protein] + ATP = O-phospho-L-threonyl-[protein] + ADP + H(+)</text>
        <dbReference type="Rhea" id="RHEA:46608"/>
        <dbReference type="Rhea" id="RHEA-COMP:11060"/>
        <dbReference type="Rhea" id="RHEA-COMP:11605"/>
        <dbReference type="ChEBI" id="CHEBI:15378"/>
        <dbReference type="ChEBI" id="CHEBI:30013"/>
        <dbReference type="ChEBI" id="CHEBI:30616"/>
        <dbReference type="ChEBI" id="CHEBI:61977"/>
        <dbReference type="ChEBI" id="CHEBI:456216"/>
        <dbReference type="EC" id="2.7.12.1"/>
    </reaction>
</comment>
<evidence type="ECO:0000256" key="4">
    <source>
        <dbReference type="ARBA" id="ARBA00022679"/>
    </source>
</evidence>
<dbReference type="InterPro" id="IPR050494">
    <property type="entry name" value="Ser_Thr_dual-spec_kinase"/>
</dbReference>
<dbReference type="GeneTree" id="ENSGT00940000158113"/>
<evidence type="ECO:0000256" key="3">
    <source>
        <dbReference type="ARBA" id="ARBA00022527"/>
    </source>
</evidence>
<sequence>VAGILWHVTADWEYSGGTAGLTAKQKFYLLSIDRCVWFSSYLWELFKRTSPQNKISTQVVKCLNLNVKWYLEDFSPLIQEEESPRPRTSTMTPEEAMRKYMHKLTLFEHHEVYNYPEVYFVGPNAKKRQATMGSLNNHGFDDDQGSYIHIPHDHISYRYEVLRVIGRGSFGQVVKAYDHKTHQYVALKMVRNEKRFHRQAAEEIRILEHLRKQDTDGSMNAIHLLDSFMFRGHVCMTFELLSMNLYELIKKNKFQGFSIPLVRRFAHSILTCLQVLYKNRIIHCDLKPENILCYEHQRVYTYIQSRFYRAPEVILGARYGLPIDMWSLGCILAELLTGSPLFPGEGEADQLACIMELVGSPPPALLERCARARQHFSSRGYPRYCTTATHSDGTVVLNSSRSPRGKVRGPPGSREWTSKLENNLTLSYLFLCCNDKLFIDFLQKCLEMDPALRLTPSQALRHPWLRRRVINPAPPEKTVTVKYLPISSYIQTEMVTKLFPETVSPYKPRMNIIHPEDNELFQRTTVPKLIT</sequence>
<keyword evidence="3" id="KW-0723">Serine/threonine-protein kinase</keyword>
<reference evidence="13" key="1">
    <citation type="submission" date="2025-08" db="UniProtKB">
        <authorList>
            <consortium name="Ensembl"/>
        </authorList>
    </citation>
    <scope>IDENTIFICATION</scope>
</reference>
<accession>A0A8C4QPR7</accession>
<keyword evidence="5 11" id="KW-0547">Nucleotide-binding</keyword>
<evidence type="ECO:0000256" key="9">
    <source>
        <dbReference type="ARBA" id="ARBA00049308"/>
    </source>
</evidence>
<dbReference type="InterPro" id="IPR011009">
    <property type="entry name" value="Kinase-like_dom_sf"/>
</dbReference>
<dbReference type="InterPro" id="IPR000719">
    <property type="entry name" value="Prot_kinase_dom"/>
</dbReference>
<proteinExistence type="inferred from homology"/>
<comment type="catalytic activity">
    <reaction evidence="8">
        <text>L-seryl-[protein] + ATP = O-phospho-L-seryl-[protein] + ADP + H(+)</text>
        <dbReference type="Rhea" id="RHEA:17989"/>
        <dbReference type="Rhea" id="RHEA-COMP:9863"/>
        <dbReference type="Rhea" id="RHEA-COMP:11604"/>
        <dbReference type="ChEBI" id="CHEBI:15378"/>
        <dbReference type="ChEBI" id="CHEBI:29999"/>
        <dbReference type="ChEBI" id="CHEBI:30616"/>
        <dbReference type="ChEBI" id="CHEBI:83421"/>
        <dbReference type="ChEBI" id="CHEBI:456216"/>
        <dbReference type="EC" id="2.7.12.1"/>
    </reaction>
</comment>
<dbReference type="PANTHER" id="PTHR24058:SF112">
    <property type="entry name" value="DUAL SPECIFICITY TYROSINE-PHOSPHORYLATION-REGULATED KINASE 3 HOMOLOG-RELATED"/>
    <property type="match status" value="1"/>
</dbReference>
<organism evidence="13 14">
    <name type="scientific">Eptatretus burgeri</name>
    <name type="common">Inshore hagfish</name>
    <dbReference type="NCBI Taxonomy" id="7764"/>
    <lineage>
        <taxon>Eukaryota</taxon>
        <taxon>Metazoa</taxon>
        <taxon>Chordata</taxon>
        <taxon>Craniata</taxon>
        <taxon>Vertebrata</taxon>
        <taxon>Cyclostomata</taxon>
        <taxon>Myxini</taxon>
        <taxon>Myxiniformes</taxon>
        <taxon>Myxinidae</taxon>
        <taxon>Eptatretinae</taxon>
        <taxon>Eptatretus</taxon>
    </lineage>
</organism>
<evidence type="ECO:0000259" key="12">
    <source>
        <dbReference type="PROSITE" id="PS50011"/>
    </source>
</evidence>
<evidence type="ECO:0000313" key="14">
    <source>
        <dbReference type="Proteomes" id="UP000694388"/>
    </source>
</evidence>
<keyword evidence="7 11" id="KW-0067">ATP-binding</keyword>
<dbReference type="PANTHER" id="PTHR24058">
    <property type="entry name" value="DUAL SPECIFICITY PROTEIN KINASE"/>
    <property type="match status" value="1"/>
</dbReference>
<dbReference type="Ensembl" id="ENSEBUT00000019334.1">
    <property type="protein sequence ID" value="ENSEBUP00000018758.1"/>
    <property type="gene ID" value="ENSEBUG00000011701.1"/>
</dbReference>
<comment type="similarity">
    <text evidence="1">Belongs to the protein kinase superfamily. CMGC Ser/Thr protein kinase family. MNB/DYRK subfamily.</text>
</comment>
<evidence type="ECO:0000256" key="2">
    <source>
        <dbReference type="ARBA" id="ARBA00013203"/>
    </source>
</evidence>